<evidence type="ECO:0000313" key="4">
    <source>
        <dbReference type="Proteomes" id="UP000284579"/>
    </source>
</evidence>
<proteinExistence type="predicted"/>
<protein>
    <submittedName>
        <fullName evidence="3">Uncharacterized protein</fullName>
    </submittedName>
</protein>
<sequence>MEQLTQFLVICNAITVIGGAVAVISTWKKHMDSPRKQQDKKIENIEGRIGNIEESISDINKKLDSDYKSIRNTREDMNLLMRSMFNLIENKITGNNIEGLKKTREELVNAMTDKKA</sequence>
<feature type="transmembrane region" description="Helical" evidence="2">
    <location>
        <begin position="6"/>
        <end position="27"/>
    </location>
</feature>
<dbReference type="RefSeq" id="WP_118199332.1">
    <property type="nucleotide sequence ID" value="NZ_QRHO01000018.1"/>
</dbReference>
<keyword evidence="2" id="KW-1133">Transmembrane helix</keyword>
<name>A0A3R6GE85_9FIRM</name>
<dbReference type="AlphaFoldDB" id="A0A3R6GE85"/>
<evidence type="ECO:0000256" key="2">
    <source>
        <dbReference type="SAM" id="Phobius"/>
    </source>
</evidence>
<feature type="coiled-coil region" evidence="1">
    <location>
        <begin position="35"/>
        <end position="62"/>
    </location>
</feature>
<evidence type="ECO:0000256" key="1">
    <source>
        <dbReference type="SAM" id="Coils"/>
    </source>
</evidence>
<keyword evidence="2" id="KW-0812">Transmembrane</keyword>
<dbReference type="EMBL" id="QRHO01000018">
    <property type="protein sequence ID" value="RHF82037.1"/>
    <property type="molecule type" value="Genomic_DNA"/>
</dbReference>
<accession>A0A3R6GE85</accession>
<gene>
    <name evidence="3" type="ORF">DW656_12185</name>
</gene>
<organism evidence="3 4">
    <name type="scientific">Coprococcus comes</name>
    <dbReference type="NCBI Taxonomy" id="410072"/>
    <lineage>
        <taxon>Bacteria</taxon>
        <taxon>Bacillati</taxon>
        <taxon>Bacillota</taxon>
        <taxon>Clostridia</taxon>
        <taxon>Lachnospirales</taxon>
        <taxon>Lachnospiraceae</taxon>
        <taxon>Coprococcus</taxon>
    </lineage>
</organism>
<dbReference type="Proteomes" id="UP000284579">
    <property type="component" value="Unassembled WGS sequence"/>
</dbReference>
<evidence type="ECO:0000313" key="3">
    <source>
        <dbReference type="EMBL" id="RHF82037.1"/>
    </source>
</evidence>
<keyword evidence="1" id="KW-0175">Coiled coil</keyword>
<keyword evidence="2" id="KW-0472">Membrane</keyword>
<comment type="caution">
    <text evidence="3">The sequence shown here is derived from an EMBL/GenBank/DDBJ whole genome shotgun (WGS) entry which is preliminary data.</text>
</comment>
<reference evidence="3 4" key="1">
    <citation type="submission" date="2018-08" db="EMBL/GenBank/DDBJ databases">
        <title>A genome reference for cultivated species of the human gut microbiota.</title>
        <authorList>
            <person name="Zou Y."/>
            <person name="Xue W."/>
            <person name="Luo G."/>
        </authorList>
    </citation>
    <scope>NUCLEOTIDE SEQUENCE [LARGE SCALE GENOMIC DNA]</scope>
    <source>
        <strain evidence="3 4">AM23-3</strain>
    </source>
</reference>